<evidence type="ECO:0000313" key="2">
    <source>
        <dbReference type="Proteomes" id="UP000542776"/>
    </source>
</evidence>
<reference evidence="1 2" key="1">
    <citation type="submission" date="2020-08" db="EMBL/GenBank/DDBJ databases">
        <title>Genomic Encyclopedia of Type Strains, Phase IV (KMG-IV): sequencing the most valuable type-strain genomes for metagenomic binning, comparative biology and taxonomic classification.</title>
        <authorList>
            <person name="Goeker M."/>
        </authorList>
    </citation>
    <scope>NUCLEOTIDE SEQUENCE [LARGE SCALE GENOMIC DNA]</scope>
    <source>
        <strain evidence="1 2">DSM 102238</strain>
    </source>
</reference>
<comment type="caution">
    <text evidence="1">The sequence shown here is derived from an EMBL/GenBank/DDBJ whole genome shotgun (WGS) entry which is preliminary data.</text>
</comment>
<evidence type="ECO:0000313" key="1">
    <source>
        <dbReference type="EMBL" id="MBB4000900.1"/>
    </source>
</evidence>
<dbReference type="EMBL" id="JACIEK010000038">
    <property type="protein sequence ID" value="MBB4000900.1"/>
    <property type="molecule type" value="Genomic_DNA"/>
</dbReference>
<dbReference type="RefSeq" id="WP_183202991.1">
    <property type="nucleotide sequence ID" value="NZ_JACIEK010000038.1"/>
</dbReference>
<gene>
    <name evidence="1" type="ORF">GGR04_004781</name>
</gene>
<name>A0A7W6MMI5_9HYPH</name>
<proteinExistence type="predicted"/>
<sequence length="85" mass="9528">MAPRTYHTLLTRDLKHPISNQWCPDFGDYDRKVVEAERDDYRDKGWAAAELRIIETSSDQKGIDAVVAALNAAESAKVARKGRAP</sequence>
<protein>
    <submittedName>
        <fullName evidence="1">Uncharacterized protein</fullName>
    </submittedName>
</protein>
<keyword evidence="2" id="KW-1185">Reference proteome</keyword>
<organism evidence="1 2">
    <name type="scientific">Aureimonas pseudogalii</name>
    <dbReference type="NCBI Taxonomy" id="1744844"/>
    <lineage>
        <taxon>Bacteria</taxon>
        <taxon>Pseudomonadati</taxon>
        <taxon>Pseudomonadota</taxon>
        <taxon>Alphaproteobacteria</taxon>
        <taxon>Hyphomicrobiales</taxon>
        <taxon>Aurantimonadaceae</taxon>
        <taxon>Aureimonas</taxon>
    </lineage>
</organism>
<dbReference type="AlphaFoldDB" id="A0A7W6MMI5"/>
<accession>A0A7W6MMI5</accession>
<dbReference type="Proteomes" id="UP000542776">
    <property type="component" value="Unassembled WGS sequence"/>
</dbReference>